<dbReference type="Gene3D" id="2.40.50.1070">
    <property type="match status" value="1"/>
</dbReference>
<dbReference type="PANTHER" id="PTHR11061">
    <property type="entry name" value="RNA M5U METHYLTRANSFERASE"/>
    <property type="match status" value="1"/>
</dbReference>
<dbReference type="InterPro" id="IPR002792">
    <property type="entry name" value="TRAM_dom"/>
</dbReference>
<accession>A0AA37DG96</accession>
<reference evidence="7 8" key="1">
    <citation type="submission" date="2011-10" db="EMBL/GenBank/DDBJ databases">
        <title>The Genome Sequence of Lachnospiraceae bacterium ACC2.</title>
        <authorList>
            <consortium name="The Broad Institute Genome Sequencing Platform"/>
            <person name="Earl A."/>
            <person name="Ward D."/>
            <person name="Feldgarden M."/>
            <person name="Gevers D."/>
            <person name="Sizova M."/>
            <person name="Hazen A."/>
            <person name="Epstein S."/>
            <person name="Young S.K."/>
            <person name="Zeng Q."/>
            <person name="Gargeya S."/>
            <person name="Fitzgerald M."/>
            <person name="Haas B."/>
            <person name="Abouelleil A."/>
            <person name="Alvarado L."/>
            <person name="Arachchi H.M."/>
            <person name="Berlin A."/>
            <person name="Brown A."/>
            <person name="Chapman S.B."/>
            <person name="Chen Z."/>
            <person name="Dunbar C."/>
            <person name="Freedman E."/>
            <person name="Gearin G."/>
            <person name="Goldberg J."/>
            <person name="Griggs A."/>
            <person name="Gujja S."/>
            <person name="Heiman D."/>
            <person name="Howarth C."/>
            <person name="Larson L."/>
            <person name="Lui A."/>
            <person name="MacDonald P.J.P."/>
            <person name="Montmayeur A."/>
            <person name="Murphy C."/>
            <person name="Neiman D."/>
            <person name="Pearson M."/>
            <person name="Priest M."/>
            <person name="Roberts A."/>
            <person name="Saif S."/>
            <person name="Shea T."/>
            <person name="Shenoy N."/>
            <person name="Sisk P."/>
            <person name="Stolte C."/>
            <person name="Sykes S."/>
            <person name="Wortman J."/>
            <person name="Nusbaum C."/>
            <person name="Birren B."/>
        </authorList>
    </citation>
    <scope>NUCLEOTIDE SEQUENCE [LARGE SCALE GENOMIC DNA]</scope>
    <source>
        <strain evidence="7 8">ACC2</strain>
    </source>
</reference>
<dbReference type="EMBL" id="AGEL01000007">
    <property type="protein sequence ID" value="EHO16618.1"/>
    <property type="molecule type" value="Genomic_DNA"/>
</dbReference>
<dbReference type="PANTHER" id="PTHR11061:SF30">
    <property type="entry name" value="TRNA (URACIL(54)-C(5))-METHYLTRANSFERASE"/>
    <property type="match status" value="1"/>
</dbReference>
<feature type="domain" description="TRAM" evidence="6">
    <location>
        <begin position="1"/>
        <end position="58"/>
    </location>
</feature>
<keyword evidence="1 4" id="KW-0489">Methyltransferase</keyword>
<dbReference type="Gene3D" id="3.40.50.150">
    <property type="entry name" value="Vaccinia Virus protein VP39"/>
    <property type="match status" value="1"/>
</dbReference>
<feature type="binding site" evidence="4">
    <location>
        <position position="340"/>
    </location>
    <ligand>
        <name>S-adenosyl-L-methionine</name>
        <dbReference type="ChEBI" id="CHEBI:59789"/>
    </ligand>
</feature>
<feature type="binding site" evidence="4">
    <location>
        <position position="290"/>
    </location>
    <ligand>
        <name>S-adenosyl-L-methionine</name>
        <dbReference type="ChEBI" id="CHEBI:59789"/>
    </ligand>
</feature>
<protein>
    <submittedName>
        <fullName evidence="7">23S rRNA (Uracil-5-)-methyltransferase RumA</fullName>
    </submittedName>
</protein>
<dbReference type="InterPro" id="IPR029063">
    <property type="entry name" value="SAM-dependent_MTases_sf"/>
</dbReference>
<dbReference type="FunFam" id="2.40.50.1070:FF:000003">
    <property type="entry name" value="23S rRNA (Uracil-5-)-methyltransferase RumA"/>
    <property type="match status" value="1"/>
</dbReference>
<dbReference type="PROSITE" id="PS50926">
    <property type="entry name" value="TRAM"/>
    <property type="match status" value="1"/>
</dbReference>
<dbReference type="GO" id="GO:0070475">
    <property type="term" value="P:rRNA base methylation"/>
    <property type="evidence" value="ECO:0007669"/>
    <property type="project" value="TreeGrafter"/>
</dbReference>
<dbReference type="Pfam" id="PF01938">
    <property type="entry name" value="TRAM"/>
    <property type="match status" value="1"/>
</dbReference>
<dbReference type="GeneID" id="86941071"/>
<evidence type="ECO:0000313" key="7">
    <source>
        <dbReference type="EMBL" id="EHO16618.1"/>
    </source>
</evidence>
<dbReference type="InterPro" id="IPR030390">
    <property type="entry name" value="MeTrfase_TrmA_AS"/>
</dbReference>
<evidence type="ECO:0000256" key="4">
    <source>
        <dbReference type="PROSITE-ProRule" id="PRU01024"/>
    </source>
</evidence>
<evidence type="ECO:0000256" key="3">
    <source>
        <dbReference type="ARBA" id="ARBA00022691"/>
    </source>
</evidence>
<dbReference type="InterPro" id="IPR012340">
    <property type="entry name" value="NA-bd_OB-fold"/>
</dbReference>
<evidence type="ECO:0000256" key="1">
    <source>
        <dbReference type="ARBA" id="ARBA00022603"/>
    </source>
</evidence>
<comment type="similarity">
    <text evidence="4">Belongs to the class I-like SAM-binding methyltransferase superfamily. RNA M5U methyltransferase family.</text>
</comment>
<dbReference type="PROSITE" id="PS01230">
    <property type="entry name" value="TRMA_1"/>
    <property type="match status" value="1"/>
</dbReference>
<organism evidence="7 8">
    <name type="scientific">Stomatobaculum longum</name>
    <dbReference type="NCBI Taxonomy" id="796942"/>
    <lineage>
        <taxon>Bacteria</taxon>
        <taxon>Bacillati</taxon>
        <taxon>Bacillota</taxon>
        <taxon>Clostridia</taxon>
        <taxon>Lachnospirales</taxon>
        <taxon>Lachnospiraceae</taxon>
        <taxon>Stomatobaculum</taxon>
    </lineage>
</organism>
<dbReference type="FunFam" id="3.40.50.150:FF:000009">
    <property type="entry name" value="23S rRNA (Uracil(1939)-C(5))-methyltransferase RlmD"/>
    <property type="match status" value="1"/>
</dbReference>
<dbReference type="Pfam" id="PF05958">
    <property type="entry name" value="tRNA_U5-meth_tr"/>
    <property type="match status" value="1"/>
</dbReference>
<keyword evidence="8" id="KW-1185">Reference proteome</keyword>
<name>A0AA37DG96_9FIRM</name>
<feature type="active site" description="Nucleophile" evidence="4">
    <location>
        <position position="417"/>
    </location>
</feature>
<dbReference type="AlphaFoldDB" id="A0AA37DG96"/>
<dbReference type="Gene3D" id="2.40.50.140">
    <property type="entry name" value="Nucleic acid-binding proteins"/>
    <property type="match status" value="1"/>
</dbReference>
<evidence type="ECO:0000259" key="6">
    <source>
        <dbReference type="PROSITE" id="PS50926"/>
    </source>
</evidence>
<comment type="caution">
    <text evidence="7">The sequence shown here is derived from an EMBL/GenBank/DDBJ whole genome shotgun (WGS) entry which is preliminary data.</text>
</comment>
<dbReference type="Proteomes" id="UP000018466">
    <property type="component" value="Unassembled WGS sequence"/>
</dbReference>
<dbReference type="PROSITE" id="PS51687">
    <property type="entry name" value="SAM_MT_RNA_M5U"/>
    <property type="match status" value="1"/>
</dbReference>
<evidence type="ECO:0000313" key="8">
    <source>
        <dbReference type="Proteomes" id="UP000018466"/>
    </source>
</evidence>
<keyword evidence="2 4" id="KW-0808">Transferase</keyword>
<feature type="active site" evidence="5">
    <location>
        <position position="417"/>
    </location>
</feature>
<dbReference type="InterPro" id="IPR010280">
    <property type="entry name" value="U5_MeTrfase_fam"/>
</dbReference>
<dbReference type="GO" id="GO:0070041">
    <property type="term" value="F:rRNA (uridine-C5-)-methyltransferase activity"/>
    <property type="evidence" value="ECO:0007669"/>
    <property type="project" value="TreeGrafter"/>
</dbReference>
<sequence length="463" mass="51760">MRKNDEFELEITALSDEGLGIGKLDGFVWFVKGTLPGDTALCLAMKLKKNYGFARVKTLLKPSPERVTPRCAVEQRCGGCQLQALSYEAELRFKANKVREDLLRIGEVPAERLDAVTEAIVGMEEPSRYRNKAQVPFAAGEDGRPVAGFYAARSHRVIPWLDCDIGAKENARILEVLLAFTERFGIAPYDEESGRGLLRHALIRKSRATKSYMLCLIVNGKELPHWEALLQALQAADSEDARLETLVLNTNTRRDNVILGDTVRTLYGRGYIEDSIGDIRFRISPHSFYQVNPVQTEAMYGAALEFAALGGNETVWDLYCGIGTISLFLAQQAKKVYGVEIVPAAIRDAKENAKRNGIANAEFFTGAAEEVLPAWQREHPAQYIDVITVDPPRKGCDETALRTMVELAPKRIVYVSCNPSTLARDIKYLRANGYELTRVRPVDNFPRTMHVETVCLMSRVEEK</sequence>
<evidence type="ECO:0000256" key="2">
    <source>
        <dbReference type="ARBA" id="ARBA00022679"/>
    </source>
</evidence>
<feature type="binding site" evidence="4">
    <location>
        <position position="390"/>
    </location>
    <ligand>
        <name>S-adenosyl-L-methionine</name>
        <dbReference type="ChEBI" id="CHEBI:59789"/>
    </ligand>
</feature>
<gene>
    <name evidence="7" type="ORF">HMPREF9623_01317</name>
</gene>
<dbReference type="RefSeq" id="WP_009533150.1">
    <property type="nucleotide sequence ID" value="NZ_JH590863.1"/>
</dbReference>
<keyword evidence="3 4" id="KW-0949">S-adenosyl-L-methionine</keyword>
<evidence type="ECO:0000256" key="5">
    <source>
        <dbReference type="PROSITE-ProRule" id="PRU10015"/>
    </source>
</evidence>
<dbReference type="SUPFAM" id="SSF53335">
    <property type="entry name" value="S-adenosyl-L-methionine-dependent methyltransferases"/>
    <property type="match status" value="1"/>
</dbReference>
<dbReference type="SUPFAM" id="SSF50249">
    <property type="entry name" value="Nucleic acid-binding proteins"/>
    <property type="match status" value="1"/>
</dbReference>
<dbReference type="NCBIfam" id="TIGR00479">
    <property type="entry name" value="rumA"/>
    <property type="match status" value="1"/>
</dbReference>
<feature type="binding site" evidence="4">
    <location>
        <position position="319"/>
    </location>
    <ligand>
        <name>S-adenosyl-L-methionine</name>
        <dbReference type="ChEBI" id="CHEBI:59789"/>
    </ligand>
</feature>
<dbReference type="CDD" id="cd02440">
    <property type="entry name" value="AdoMet_MTases"/>
    <property type="match status" value="1"/>
</dbReference>
<proteinExistence type="inferred from homology"/>